<gene>
    <name evidence="9" type="ORF">LTR09_012478</name>
</gene>
<evidence type="ECO:0000259" key="8">
    <source>
        <dbReference type="PROSITE" id="PS50850"/>
    </source>
</evidence>
<evidence type="ECO:0000256" key="2">
    <source>
        <dbReference type="ARBA" id="ARBA00022448"/>
    </source>
</evidence>
<feature type="region of interest" description="Disordered" evidence="6">
    <location>
        <begin position="1"/>
        <end position="32"/>
    </location>
</feature>
<evidence type="ECO:0000256" key="6">
    <source>
        <dbReference type="SAM" id="MobiDB-lite"/>
    </source>
</evidence>
<dbReference type="GO" id="GO:0016020">
    <property type="term" value="C:membrane"/>
    <property type="evidence" value="ECO:0007669"/>
    <property type="project" value="UniProtKB-SubCell"/>
</dbReference>
<evidence type="ECO:0000256" key="5">
    <source>
        <dbReference type="ARBA" id="ARBA00023136"/>
    </source>
</evidence>
<dbReference type="AlphaFoldDB" id="A0AAJ0G3T1"/>
<evidence type="ECO:0000256" key="7">
    <source>
        <dbReference type="SAM" id="Phobius"/>
    </source>
</evidence>
<dbReference type="InterPro" id="IPR011701">
    <property type="entry name" value="MFS"/>
</dbReference>
<dbReference type="GO" id="GO:0022857">
    <property type="term" value="F:transmembrane transporter activity"/>
    <property type="evidence" value="ECO:0007669"/>
    <property type="project" value="InterPro"/>
</dbReference>
<name>A0AAJ0G3T1_9PEZI</name>
<feature type="transmembrane region" description="Helical" evidence="7">
    <location>
        <begin position="131"/>
        <end position="151"/>
    </location>
</feature>
<dbReference type="Pfam" id="PF07690">
    <property type="entry name" value="MFS_1"/>
    <property type="match status" value="1"/>
</dbReference>
<keyword evidence="10" id="KW-1185">Reference proteome</keyword>
<proteinExistence type="predicted"/>
<organism evidence="9 10">
    <name type="scientific">Extremus antarcticus</name>
    <dbReference type="NCBI Taxonomy" id="702011"/>
    <lineage>
        <taxon>Eukaryota</taxon>
        <taxon>Fungi</taxon>
        <taxon>Dikarya</taxon>
        <taxon>Ascomycota</taxon>
        <taxon>Pezizomycotina</taxon>
        <taxon>Dothideomycetes</taxon>
        <taxon>Dothideomycetidae</taxon>
        <taxon>Mycosphaerellales</taxon>
        <taxon>Extremaceae</taxon>
        <taxon>Extremus</taxon>
    </lineage>
</organism>
<keyword evidence="4 7" id="KW-1133">Transmembrane helix</keyword>
<feature type="transmembrane region" description="Helical" evidence="7">
    <location>
        <begin position="418"/>
        <end position="439"/>
    </location>
</feature>
<feature type="compositionally biased region" description="Polar residues" evidence="6">
    <location>
        <begin position="1"/>
        <end position="12"/>
    </location>
</feature>
<feature type="transmembrane region" description="Helical" evidence="7">
    <location>
        <begin position="157"/>
        <end position="179"/>
    </location>
</feature>
<dbReference type="PROSITE" id="PS50850">
    <property type="entry name" value="MFS"/>
    <property type="match status" value="1"/>
</dbReference>
<feature type="transmembrane region" description="Helical" evidence="7">
    <location>
        <begin position="64"/>
        <end position="83"/>
    </location>
</feature>
<dbReference type="PANTHER" id="PTHR43791:SF19">
    <property type="entry name" value="TRANSPORTER, PUTATIVE (AFU_ORTHOLOGUE AFUA_1G01812)-RELATED"/>
    <property type="match status" value="1"/>
</dbReference>
<feature type="transmembrane region" description="Helical" evidence="7">
    <location>
        <begin position="295"/>
        <end position="319"/>
    </location>
</feature>
<comment type="caution">
    <text evidence="9">The sequence shown here is derived from an EMBL/GenBank/DDBJ whole genome shotgun (WGS) entry which is preliminary data.</text>
</comment>
<feature type="transmembrane region" description="Helical" evidence="7">
    <location>
        <begin position="224"/>
        <end position="246"/>
    </location>
</feature>
<dbReference type="InterPro" id="IPR020846">
    <property type="entry name" value="MFS_dom"/>
</dbReference>
<evidence type="ECO:0000313" key="9">
    <source>
        <dbReference type="EMBL" id="KAK3045999.1"/>
    </source>
</evidence>
<dbReference type="Gene3D" id="1.20.1250.20">
    <property type="entry name" value="MFS general substrate transporter like domains"/>
    <property type="match status" value="2"/>
</dbReference>
<dbReference type="PANTHER" id="PTHR43791">
    <property type="entry name" value="PERMEASE-RELATED"/>
    <property type="match status" value="1"/>
</dbReference>
<dbReference type="FunFam" id="1.20.1250.20:FF:000068">
    <property type="entry name" value="MFS general substrate transporter"/>
    <property type="match status" value="1"/>
</dbReference>
<protein>
    <recommendedName>
        <fullName evidence="8">Major facilitator superfamily (MFS) profile domain-containing protein</fullName>
    </recommendedName>
</protein>
<dbReference type="CDD" id="cd17327">
    <property type="entry name" value="MFS_FEN2_like"/>
    <property type="match status" value="1"/>
</dbReference>
<evidence type="ECO:0000256" key="3">
    <source>
        <dbReference type="ARBA" id="ARBA00022692"/>
    </source>
</evidence>
<sequence length="510" mass="56921">MAEPVTENTHQPAVSRESSPDENDKLKEVLHTDLLRDEHDPDLNKTPEERAAIDKKLMHKVDRWLIPWMCLLYLLSFLDRTNIGNARVAGIEEDLGMEGHDYNNTLTIFFISYALAEPITNVILKRVTPRIFFTAIIVSWGIVMTLMGLVTSYGGLLAARFALGLAEAGLYPGANYYLSCWYRRSELGIRTATFFAMAAIAGSFGGLLAAAISLMDGIGGRSGWAWIFILEGLVTVIVGVCSWWMVFDWPDTARFLCPEDRMRVQRRLAADNQTHTSEQYDKRYIVAAATDWKTYAYAVVWMGNLCPLYSFSLFLPTIIEGLGYSGTRAQLMTVPPYIVAATLTIVVGYLADRTKQRGLFNMGCVTLAAIGFIMLISTPNHNVQYAGTFLAAAGIYPTIPNSLSWAANNFEGVYKRGVVIGTIVGWGNLNGVVSSNIYLKSESPRFYTGHAVVLSWQICFLMGGSVFLYIMLGRENKKRLAGERDYLMEGKSAEDVKFMGDQRPDFIYMR</sequence>
<keyword evidence="2" id="KW-0813">Transport</keyword>
<dbReference type="FunFam" id="1.20.1250.20:FF:000034">
    <property type="entry name" value="MFS general substrate transporter"/>
    <property type="match status" value="1"/>
</dbReference>
<evidence type="ECO:0000313" key="10">
    <source>
        <dbReference type="Proteomes" id="UP001271007"/>
    </source>
</evidence>
<dbReference type="InterPro" id="IPR036259">
    <property type="entry name" value="MFS_trans_sf"/>
</dbReference>
<keyword evidence="5 7" id="KW-0472">Membrane</keyword>
<feature type="transmembrane region" description="Helical" evidence="7">
    <location>
        <begin position="103"/>
        <end position="124"/>
    </location>
</feature>
<dbReference type="SUPFAM" id="SSF103473">
    <property type="entry name" value="MFS general substrate transporter"/>
    <property type="match status" value="1"/>
</dbReference>
<feature type="transmembrane region" description="Helical" evidence="7">
    <location>
        <begin position="451"/>
        <end position="472"/>
    </location>
</feature>
<feature type="transmembrane region" description="Helical" evidence="7">
    <location>
        <begin position="358"/>
        <end position="377"/>
    </location>
</feature>
<dbReference type="EMBL" id="JAWDJX010000124">
    <property type="protein sequence ID" value="KAK3045999.1"/>
    <property type="molecule type" value="Genomic_DNA"/>
</dbReference>
<evidence type="ECO:0000256" key="4">
    <source>
        <dbReference type="ARBA" id="ARBA00022989"/>
    </source>
</evidence>
<feature type="transmembrane region" description="Helical" evidence="7">
    <location>
        <begin position="191"/>
        <end position="212"/>
    </location>
</feature>
<keyword evidence="3 7" id="KW-0812">Transmembrane</keyword>
<comment type="subcellular location">
    <subcellularLocation>
        <location evidence="1">Membrane</location>
        <topology evidence="1">Multi-pass membrane protein</topology>
    </subcellularLocation>
</comment>
<feature type="domain" description="Major facilitator superfamily (MFS) profile" evidence="8">
    <location>
        <begin position="65"/>
        <end position="510"/>
    </location>
</feature>
<reference evidence="9" key="1">
    <citation type="submission" date="2023-04" db="EMBL/GenBank/DDBJ databases">
        <title>Black Yeasts Isolated from many extreme environments.</title>
        <authorList>
            <person name="Coleine C."/>
            <person name="Stajich J.E."/>
            <person name="Selbmann L."/>
        </authorList>
    </citation>
    <scope>NUCLEOTIDE SEQUENCE</scope>
    <source>
        <strain evidence="9">CCFEE 5312</strain>
    </source>
</reference>
<evidence type="ECO:0000256" key="1">
    <source>
        <dbReference type="ARBA" id="ARBA00004141"/>
    </source>
</evidence>
<feature type="transmembrane region" description="Helical" evidence="7">
    <location>
        <begin position="383"/>
        <end position="406"/>
    </location>
</feature>
<dbReference type="Proteomes" id="UP001271007">
    <property type="component" value="Unassembled WGS sequence"/>
</dbReference>
<feature type="transmembrane region" description="Helical" evidence="7">
    <location>
        <begin position="331"/>
        <end position="351"/>
    </location>
</feature>
<feature type="compositionally biased region" description="Basic and acidic residues" evidence="6">
    <location>
        <begin position="18"/>
        <end position="32"/>
    </location>
</feature>
<accession>A0AAJ0G3T1</accession>